<dbReference type="SUPFAM" id="SSF50891">
    <property type="entry name" value="Cyclophilin-like"/>
    <property type="match status" value="1"/>
</dbReference>
<gene>
    <name evidence="2" type="ORF">PGLA2088_LOCUS20668</name>
</gene>
<dbReference type="GO" id="GO:0016018">
    <property type="term" value="F:cyclosporin A binding"/>
    <property type="evidence" value="ECO:0007669"/>
    <property type="project" value="TreeGrafter"/>
</dbReference>
<feature type="non-terminal residue" evidence="2">
    <location>
        <position position="154"/>
    </location>
</feature>
<feature type="domain" description="PPIase cyclophilin-type" evidence="1">
    <location>
        <begin position="39"/>
        <end position="103"/>
    </location>
</feature>
<evidence type="ECO:0000313" key="2">
    <source>
        <dbReference type="EMBL" id="CAE8678177.1"/>
    </source>
</evidence>
<dbReference type="GO" id="GO:0006457">
    <property type="term" value="P:protein folding"/>
    <property type="evidence" value="ECO:0007669"/>
    <property type="project" value="TreeGrafter"/>
</dbReference>
<dbReference type="GO" id="GO:0005737">
    <property type="term" value="C:cytoplasm"/>
    <property type="evidence" value="ECO:0007669"/>
    <property type="project" value="TreeGrafter"/>
</dbReference>
<dbReference type="AlphaFoldDB" id="A0A813JJG7"/>
<dbReference type="PANTHER" id="PTHR11071">
    <property type="entry name" value="PEPTIDYL-PROLYL CIS-TRANS ISOMERASE"/>
    <property type="match status" value="1"/>
</dbReference>
<accession>A0A813JJG7</accession>
<dbReference type="Gene3D" id="2.40.100.10">
    <property type="entry name" value="Cyclophilin-like"/>
    <property type="match status" value="1"/>
</dbReference>
<dbReference type="EMBL" id="CAJNNW010025665">
    <property type="protein sequence ID" value="CAE8678177.1"/>
    <property type="molecule type" value="Genomic_DNA"/>
</dbReference>
<evidence type="ECO:0000259" key="1">
    <source>
        <dbReference type="Pfam" id="PF00160"/>
    </source>
</evidence>
<name>A0A813JJG7_POLGL</name>
<proteinExistence type="predicted"/>
<evidence type="ECO:0000313" key="3">
    <source>
        <dbReference type="Proteomes" id="UP000626109"/>
    </source>
</evidence>
<comment type="caution">
    <text evidence="2">The sequence shown here is derived from an EMBL/GenBank/DDBJ whole genome shotgun (WGS) entry which is preliminary data.</text>
</comment>
<dbReference type="Pfam" id="PF00160">
    <property type="entry name" value="Pro_isomerase"/>
    <property type="match status" value="1"/>
</dbReference>
<dbReference type="InterPro" id="IPR029000">
    <property type="entry name" value="Cyclophilin-like_dom_sf"/>
</dbReference>
<organism evidence="2 3">
    <name type="scientific">Polarella glacialis</name>
    <name type="common">Dinoflagellate</name>
    <dbReference type="NCBI Taxonomy" id="89957"/>
    <lineage>
        <taxon>Eukaryota</taxon>
        <taxon>Sar</taxon>
        <taxon>Alveolata</taxon>
        <taxon>Dinophyceae</taxon>
        <taxon>Suessiales</taxon>
        <taxon>Suessiaceae</taxon>
        <taxon>Polarella</taxon>
    </lineage>
</organism>
<protein>
    <recommendedName>
        <fullName evidence="1">PPIase cyclophilin-type domain-containing protein</fullName>
    </recommendedName>
</protein>
<dbReference type="InterPro" id="IPR002130">
    <property type="entry name" value="Cyclophilin-type_PPIase_dom"/>
</dbReference>
<sequence length="154" mass="17225">MSGRTKQRRCFCFLDFAADPSKVKLYQQELQESGAQVPETSRLGRVIIELDQAEHAPKLCENFRLLCTGERGTGVGGKRLHYKDRHLDLILPKFCVQASIPNAYSCWGGYLNDEKLAIPGTSLDRAASRPPFCMSIFWKKLVMLSPTAMTIGSV</sequence>
<dbReference type="GO" id="GO:0003755">
    <property type="term" value="F:peptidyl-prolyl cis-trans isomerase activity"/>
    <property type="evidence" value="ECO:0007669"/>
    <property type="project" value="InterPro"/>
</dbReference>
<dbReference type="Proteomes" id="UP000626109">
    <property type="component" value="Unassembled WGS sequence"/>
</dbReference>
<dbReference type="PANTHER" id="PTHR11071:SF561">
    <property type="entry name" value="PEPTIDYL-PROLYL CIS-TRANS ISOMERASE D-RELATED"/>
    <property type="match status" value="1"/>
</dbReference>
<reference evidence="2" key="1">
    <citation type="submission" date="2021-02" db="EMBL/GenBank/DDBJ databases">
        <authorList>
            <person name="Dougan E. K."/>
            <person name="Rhodes N."/>
            <person name="Thang M."/>
            <person name="Chan C."/>
        </authorList>
    </citation>
    <scope>NUCLEOTIDE SEQUENCE</scope>
</reference>